<keyword evidence="2 6" id="KW-0812">Transmembrane</keyword>
<organism evidence="8 9">
    <name type="scientific">Lentithecium fluviatile CBS 122367</name>
    <dbReference type="NCBI Taxonomy" id="1168545"/>
    <lineage>
        <taxon>Eukaryota</taxon>
        <taxon>Fungi</taxon>
        <taxon>Dikarya</taxon>
        <taxon>Ascomycota</taxon>
        <taxon>Pezizomycotina</taxon>
        <taxon>Dothideomycetes</taxon>
        <taxon>Pleosporomycetidae</taxon>
        <taxon>Pleosporales</taxon>
        <taxon>Massarineae</taxon>
        <taxon>Lentitheciaceae</taxon>
        <taxon>Lentithecium</taxon>
    </lineage>
</organism>
<name>A0A6G1IMD0_9PLEO</name>
<dbReference type="GO" id="GO:0022857">
    <property type="term" value="F:transmembrane transporter activity"/>
    <property type="evidence" value="ECO:0007669"/>
    <property type="project" value="InterPro"/>
</dbReference>
<reference evidence="8" key="1">
    <citation type="journal article" date="2020" name="Stud. Mycol.">
        <title>101 Dothideomycetes genomes: a test case for predicting lifestyles and emergence of pathogens.</title>
        <authorList>
            <person name="Haridas S."/>
            <person name="Albert R."/>
            <person name="Binder M."/>
            <person name="Bloem J."/>
            <person name="Labutti K."/>
            <person name="Salamov A."/>
            <person name="Andreopoulos B."/>
            <person name="Baker S."/>
            <person name="Barry K."/>
            <person name="Bills G."/>
            <person name="Bluhm B."/>
            <person name="Cannon C."/>
            <person name="Castanera R."/>
            <person name="Culley D."/>
            <person name="Daum C."/>
            <person name="Ezra D."/>
            <person name="Gonzalez J."/>
            <person name="Henrissat B."/>
            <person name="Kuo A."/>
            <person name="Liang C."/>
            <person name="Lipzen A."/>
            <person name="Lutzoni F."/>
            <person name="Magnuson J."/>
            <person name="Mondo S."/>
            <person name="Nolan M."/>
            <person name="Ohm R."/>
            <person name="Pangilinan J."/>
            <person name="Park H.-J."/>
            <person name="Ramirez L."/>
            <person name="Alfaro M."/>
            <person name="Sun H."/>
            <person name="Tritt A."/>
            <person name="Yoshinaga Y."/>
            <person name="Zwiers L.-H."/>
            <person name="Turgeon B."/>
            <person name="Goodwin S."/>
            <person name="Spatafora J."/>
            <person name="Crous P."/>
            <person name="Grigoriev I."/>
        </authorList>
    </citation>
    <scope>NUCLEOTIDE SEQUENCE</scope>
    <source>
        <strain evidence="8">CBS 122367</strain>
    </source>
</reference>
<feature type="region of interest" description="Disordered" evidence="5">
    <location>
        <begin position="1"/>
        <end position="47"/>
    </location>
</feature>
<evidence type="ECO:0000256" key="2">
    <source>
        <dbReference type="ARBA" id="ARBA00022692"/>
    </source>
</evidence>
<dbReference type="PANTHER" id="PTHR23502:SF13">
    <property type="entry name" value="MULTIDRUG TRANSPORTER, PUTATIVE (AFU_ORTHOLOGUE AFUA_2G12550)-RELATED"/>
    <property type="match status" value="1"/>
</dbReference>
<accession>A0A6G1IMD0</accession>
<comment type="subcellular location">
    <subcellularLocation>
        <location evidence="1">Membrane</location>
        <topology evidence="1">Multi-pass membrane protein</topology>
    </subcellularLocation>
</comment>
<dbReference type="EMBL" id="MU005605">
    <property type="protein sequence ID" value="KAF2679248.1"/>
    <property type="molecule type" value="Genomic_DNA"/>
</dbReference>
<keyword evidence="4 6" id="KW-0472">Membrane</keyword>
<evidence type="ECO:0000313" key="9">
    <source>
        <dbReference type="Proteomes" id="UP000799291"/>
    </source>
</evidence>
<evidence type="ECO:0000256" key="3">
    <source>
        <dbReference type="ARBA" id="ARBA00022989"/>
    </source>
</evidence>
<feature type="transmembrane region" description="Helical" evidence="6">
    <location>
        <begin position="123"/>
        <end position="142"/>
    </location>
</feature>
<evidence type="ECO:0000256" key="6">
    <source>
        <dbReference type="SAM" id="Phobius"/>
    </source>
</evidence>
<dbReference type="InterPro" id="IPR011701">
    <property type="entry name" value="MFS"/>
</dbReference>
<dbReference type="SUPFAM" id="SSF103473">
    <property type="entry name" value="MFS general substrate transporter"/>
    <property type="match status" value="1"/>
</dbReference>
<protein>
    <submittedName>
        <fullName evidence="8">Multidrug transporter</fullName>
    </submittedName>
</protein>
<gene>
    <name evidence="8" type="ORF">K458DRAFT_422467</name>
</gene>
<evidence type="ECO:0000256" key="1">
    <source>
        <dbReference type="ARBA" id="ARBA00004141"/>
    </source>
</evidence>
<dbReference type="OrthoDB" id="5376138at2759"/>
<dbReference type="InterPro" id="IPR036259">
    <property type="entry name" value="MFS_trans_sf"/>
</dbReference>
<evidence type="ECO:0000256" key="5">
    <source>
        <dbReference type="SAM" id="MobiDB-lite"/>
    </source>
</evidence>
<feature type="transmembrane region" description="Helical" evidence="6">
    <location>
        <begin position="360"/>
        <end position="382"/>
    </location>
</feature>
<feature type="transmembrane region" description="Helical" evidence="6">
    <location>
        <begin position="403"/>
        <end position="424"/>
    </location>
</feature>
<proteinExistence type="predicted"/>
<sequence length="605" mass="66902">MASARERMSIQHPPAATVPDAEQEKKDDSSDNDTHIEDPTLAHTNGEDSAEDRAFFEKYGTYDRYEITEEDCYEELGFCFPSWKKWMILSIVFTVQVSMNFNTSLYSNAVHGISDEFGVSAQAARLGAAIFLITYAFGCELWAPWSEELGRWPILQLSLFFVNIWQIPVGIAPNFGTILAFRALGGLSTAGGSVTLGMVADMWEPDNQQYAVAFIVFSSVGGSILGPVVGGFVEQFLAWRWNIWIQLIFGAATQVVHFVLVPETRSTIMMDRIAKKRRTEGDKVGKPINIWGPNEITPYKERFSAREILVTWIRPFRMFLTEPIVLTLSLLSGFSDALIFMFIQSFALVYDQYDFTASQIGLAFCSIGIGYFLAWISFIPAIKRNIKQRTAKPDDEHAQYESRLWWLLYTAPCLPIGLIGFAWTSTGPPIPWIATMIFAAIVGIANYAIYMATIDYMICAYGPYSASATGGNGWARDFLAGVLTLPATPFFQNIPSPNDPNHLAYASTILFCISFVLVAAVYVIYWKGPVLRKRSPFAQQLSAAREEVANVGSVSAQGGAMPARRRVSALPGLYGSRHNSVANGGQMPGRRGSVIRGASFSGQGV</sequence>
<evidence type="ECO:0000256" key="4">
    <source>
        <dbReference type="ARBA" id="ARBA00023136"/>
    </source>
</evidence>
<dbReference type="AlphaFoldDB" id="A0A6G1IMD0"/>
<evidence type="ECO:0000259" key="7">
    <source>
        <dbReference type="PROSITE" id="PS50850"/>
    </source>
</evidence>
<evidence type="ECO:0000313" key="8">
    <source>
        <dbReference type="EMBL" id="KAF2679248.1"/>
    </source>
</evidence>
<dbReference type="Gene3D" id="1.20.1250.20">
    <property type="entry name" value="MFS general substrate transporter like domains"/>
    <property type="match status" value="1"/>
</dbReference>
<dbReference type="InterPro" id="IPR020846">
    <property type="entry name" value="MFS_dom"/>
</dbReference>
<feature type="region of interest" description="Disordered" evidence="5">
    <location>
        <begin position="581"/>
        <end position="605"/>
    </location>
</feature>
<dbReference type="Proteomes" id="UP000799291">
    <property type="component" value="Unassembled WGS sequence"/>
</dbReference>
<feature type="transmembrane region" description="Helical" evidence="6">
    <location>
        <begin position="154"/>
        <end position="172"/>
    </location>
</feature>
<keyword evidence="3 6" id="KW-1133">Transmembrane helix</keyword>
<feature type="domain" description="Major facilitator superfamily (MFS) profile" evidence="7">
    <location>
        <begin position="88"/>
        <end position="531"/>
    </location>
</feature>
<feature type="transmembrane region" description="Helical" evidence="6">
    <location>
        <begin position="324"/>
        <end position="348"/>
    </location>
</feature>
<feature type="transmembrane region" description="Helical" evidence="6">
    <location>
        <begin position="178"/>
        <end position="199"/>
    </location>
</feature>
<keyword evidence="9" id="KW-1185">Reference proteome</keyword>
<dbReference type="PANTHER" id="PTHR23502">
    <property type="entry name" value="MAJOR FACILITATOR SUPERFAMILY"/>
    <property type="match status" value="1"/>
</dbReference>
<dbReference type="PROSITE" id="PS50850">
    <property type="entry name" value="MFS"/>
    <property type="match status" value="1"/>
</dbReference>
<feature type="transmembrane region" description="Helical" evidence="6">
    <location>
        <begin position="473"/>
        <end position="491"/>
    </location>
</feature>
<dbReference type="FunFam" id="1.20.1250.20:FF:000088">
    <property type="entry name" value="MFS multidrug transporter, putative"/>
    <property type="match status" value="1"/>
</dbReference>
<dbReference type="GO" id="GO:0005886">
    <property type="term" value="C:plasma membrane"/>
    <property type="evidence" value="ECO:0007669"/>
    <property type="project" value="TreeGrafter"/>
</dbReference>
<feature type="transmembrane region" description="Helical" evidence="6">
    <location>
        <begin position="430"/>
        <end position="452"/>
    </location>
</feature>
<feature type="transmembrane region" description="Helical" evidence="6">
    <location>
        <begin position="503"/>
        <end position="525"/>
    </location>
</feature>
<dbReference type="Pfam" id="PF07690">
    <property type="entry name" value="MFS_1"/>
    <property type="match status" value="1"/>
</dbReference>
<feature type="compositionally biased region" description="Basic and acidic residues" evidence="5">
    <location>
        <begin position="22"/>
        <end position="40"/>
    </location>
</feature>
<feature type="transmembrane region" description="Helical" evidence="6">
    <location>
        <begin position="211"/>
        <end position="233"/>
    </location>
</feature>